<dbReference type="PANTHER" id="PTHR43173">
    <property type="entry name" value="ABC1 FAMILY PROTEIN"/>
    <property type="match status" value="1"/>
</dbReference>
<evidence type="ECO:0000259" key="2">
    <source>
        <dbReference type="Pfam" id="PF03109"/>
    </source>
</evidence>
<organism evidence="3 4">
    <name type="scientific">Porphyra umbilicalis</name>
    <name type="common">Purple laver</name>
    <name type="synonym">Red alga</name>
    <dbReference type="NCBI Taxonomy" id="2786"/>
    <lineage>
        <taxon>Eukaryota</taxon>
        <taxon>Rhodophyta</taxon>
        <taxon>Bangiophyceae</taxon>
        <taxon>Bangiales</taxon>
        <taxon>Bangiaceae</taxon>
        <taxon>Porphyra</taxon>
    </lineage>
</organism>
<feature type="region of interest" description="Disordered" evidence="1">
    <location>
        <begin position="57"/>
        <end position="107"/>
    </location>
</feature>
<name>A0A1X6NSF3_PORUM</name>
<dbReference type="OrthoDB" id="3776at2759"/>
<dbReference type="PANTHER" id="PTHR43173:SF12">
    <property type="entry name" value="PROTEIN KINASE SUPERFAMILY PROTEIN"/>
    <property type="match status" value="1"/>
</dbReference>
<dbReference type="EMBL" id="KV919129">
    <property type="protein sequence ID" value="OSX71505.1"/>
    <property type="molecule type" value="Genomic_DNA"/>
</dbReference>
<feature type="domain" description="ABC1 atypical kinase-like" evidence="2">
    <location>
        <begin position="237"/>
        <end position="335"/>
    </location>
</feature>
<evidence type="ECO:0000256" key="1">
    <source>
        <dbReference type="SAM" id="MobiDB-lite"/>
    </source>
</evidence>
<dbReference type="AlphaFoldDB" id="A0A1X6NSF3"/>
<dbReference type="InterPro" id="IPR051130">
    <property type="entry name" value="Mito_struct-func_regulator"/>
</dbReference>
<keyword evidence="4" id="KW-1185">Reference proteome</keyword>
<evidence type="ECO:0000313" key="4">
    <source>
        <dbReference type="Proteomes" id="UP000218209"/>
    </source>
</evidence>
<proteinExistence type="predicted"/>
<feature type="region of interest" description="Disordered" evidence="1">
    <location>
        <begin position="337"/>
        <end position="409"/>
    </location>
</feature>
<feature type="compositionally biased region" description="Gly residues" evidence="1">
    <location>
        <begin position="381"/>
        <end position="403"/>
    </location>
</feature>
<accession>A0A1X6NSF3</accession>
<dbReference type="InterPro" id="IPR004147">
    <property type="entry name" value="ABC1_dom"/>
</dbReference>
<feature type="compositionally biased region" description="Low complexity" evidence="1">
    <location>
        <begin position="58"/>
        <end position="70"/>
    </location>
</feature>
<gene>
    <name evidence="3" type="ORF">BU14_0526s0006</name>
</gene>
<sequence>MVDFAHRGKHRVASTARIPATQTHCRATPAARRAAAAARSIPARAFPPSLWWRRRAARTSTAPSRAWPAGRGRGRALPPAPPPASTPPRRQLLPPPPPGSGAGPLSLPHLRPAAAAAAVARAGAFWAAAARVYGAYKLTGVRAAAAAVRAGGGAAGRDAAAAVWARQHAWAGRAMRGVCVGLGGFYAKAGQFLATRVDFVPLPICRALHTVHTELPPFPAGTPPALLDAAFPGHPLTDLSAEPIAVASVAQVHTATTRGGGGGDRRHPPTPVIVKFARPGGLATMAADMANVGALARLLTITDIPFDLSGAVAELRAQLAGEFDLAREAAVLSEVGGTSTASRGGGGAPPAAVAAVGARRRPPAGGRWHGGGGGARHDARGGGAAQPHGRGGGAGGGGGGAAEGGCAEP</sequence>
<evidence type="ECO:0000313" key="3">
    <source>
        <dbReference type="EMBL" id="OSX71505.1"/>
    </source>
</evidence>
<reference evidence="3 4" key="1">
    <citation type="submission" date="2017-03" db="EMBL/GenBank/DDBJ databases">
        <title>WGS assembly of Porphyra umbilicalis.</title>
        <authorList>
            <person name="Brawley S.H."/>
            <person name="Blouin N.A."/>
            <person name="Ficko-Blean E."/>
            <person name="Wheeler G.L."/>
            <person name="Lohr M."/>
            <person name="Goodson H.V."/>
            <person name="Jenkins J.W."/>
            <person name="Blaby-Haas C.E."/>
            <person name="Helliwell K.E."/>
            <person name="Chan C."/>
            <person name="Marriage T."/>
            <person name="Bhattacharya D."/>
            <person name="Klein A.S."/>
            <person name="Badis Y."/>
            <person name="Brodie J."/>
            <person name="Cao Y."/>
            <person name="Collen J."/>
            <person name="Dittami S.M."/>
            <person name="Gachon C.M."/>
            <person name="Green B.R."/>
            <person name="Karpowicz S."/>
            <person name="Kim J.W."/>
            <person name="Kudahl U."/>
            <person name="Lin S."/>
            <person name="Michel G."/>
            <person name="Mittag M."/>
            <person name="Olson B.J."/>
            <person name="Pangilinan J."/>
            <person name="Peng Y."/>
            <person name="Qiu H."/>
            <person name="Shu S."/>
            <person name="Singer J.T."/>
            <person name="Smith A.G."/>
            <person name="Sprecher B.N."/>
            <person name="Wagner V."/>
            <person name="Wang W."/>
            <person name="Wang Z.-Y."/>
            <person name="Yan J."/>
            <person name="Yarish C."/>
            <person name="Zoeuner-Riek S."/>
            <person name="Zhuang Y."/>
            <person name="Zou Y."/>
            <person name="Lindquist E.A."/>
            <person name="Grimwood J."/>
            <person name="Barry K."/>
            <person name="Rokhsar D.S."/>
            <person name="Schmutz J."/>
            <person name="Stiller J.W."/>
            <person name="Grossman A.R."/>
            <person name="Prochnik S.E."/>
        </authorList>
    </citation>
    <scope>NUCLEOTIDE SEQUENCE [LARGE SCALE GENOMIC DNA]</scope>
    <source>
        <strain evidence="3">4086291</strain>
    </source>
</reference>
<dbReference type="Proteomes" id="UP000218209">
    <property type="component" value="Unassembled WGS sequence"/>
</dbReference>
<dbReference type="Pfam" id="PF03109">
    <property type="entry name" value="ABC1"/>
    <property type="match status" value="1"/>
</dbReference>
<protein>
    <recommendedName>
        <fullName evidence="2">ABC1 atypical kinase-like domain-containing protein</fullName>
    </recommendedName>
</protein>